<evidence type="ECO:0000313" key="3">
    <source>
        <dbReference type="EMBL" id="OWZ14597.1"/>
    </source>
</evidence>
<keyword evidence="4" id="KW-1185">Reference proteome</keyword>
<dbReference type="AlphaFoldDB" id="A0A225WC81"/>
<reference evidence="4" key="1">
    <citation type="submission" date="2017-03" db="EMBL/GenBank/DDBJ databases">
        <title>Phytopthora megakarya and P. palmivora, two closely related causual agents of cacao black pod achieved similar genome size and gene model numbers by different mechanisms.</title>
        <authorList>
            <person name="Ali S."/>
            <person name="Shao J."/>
            <person name="Larry D.J."/>
            <person name="Kronmiller B."/>
            <person name="Shen D."/>
            <person name="Strem M.D."/>
            <person name="Melnick R.L."/>
            <person name="Guiltinan M.J."/>
            <person name="Tyler B.M."/>
            <person name="Meinhardt L.W."/>
            <person name="Bailey B.A."/>
        </authorList>
    </citation>
    <scope>NUCLEOTIDE SEQUENCE [LARGE SCALE GENOMIC DNA]</scope>
    <source>
        <strain evidence="4">zdho120</strain>
    </source>
</reference>
<evidence type="ECO:0000313" key="4">
    <source>
        <dbReference type="Proteomes" id="UP000198211"/>
    </source>
</evidence>
<dbReference type="EMBL" id="NBNE01001301">
    <property type="protein sequence ID" value="OWZ14597.1"/>
    <property type="molecule type" value="Genomic_DNA"/>
</dbReference>
<evidence type="ECO:0000256" key="1">
    <source>
        <dbReference type="SAM" id="MobiDB-lite"/>
    </source>
</evidence>
<keyword evidence="2" id="KW-0812">Transmembrane</keyword>
<dbReference type="OrthoDB" id="161061at2759"/>
<evidence type="ECO:0000256" key="2">
    <source>
        <dbReference type="SAM" id="Phobius"/>
    </source>
</evidence>
<gene>
    <name evidence="3" type="ORF">PHMEG_00011894</name>
</gene>
<feature type="compositionally biased region" description="Basic residues" evidence="1">
    <location>
        <begin position="113"/>
        <end position="124"/>
    </location>
</feature>
<feature type="transmembrane region" description="Helical" evidence="2">
    <location>
        <begin position="34"/>
        <end position="53"/>
    </location>
</feature>
<feature type="transmembrane region" description="Helical" evidence="2">
    <location>
        <begin position="7"/>
        <end position="28"/>
    </location>
</feature>
<name>A0A225WC81_9STRA</name>
<keyword evidence="2" id="KW-1133">Transmembrane helix</keyword>
<feature type="region of interest" description="Disordered" evidence="1">
    <location>
        <begin position="105"/>
        <end position="134"/>
    </location>
</feature>
<sequence>MEKVEIAIRLLSICYAVGIGVLILRLQGQDTSHIMLQVVYTMVFTCPCLWAIIRCCRDYAARRKMVVLPEKKIKKKPDIAVVTSKAVQRTQAEILAEQRERVKNLHGVGEKKLKPKVPKRKGPPSKKTESGKGK</sequence>
<comment type="caution">
    <text evidence="3">The sequence shown here is derived from an EMBL/GenBank/DDBJ whole genome shotgun (WGS) entry which is preliminary data.</text>
</comment>
<dbReference type="Proteomes" id="UP000198211">
    <property type="component" value="Unassembled WGS sequence"/>
</dbReference>
<organism evidence="3 4">
    <name type="scientific">Phytophthora megakarya</name>
    <dbReference type="NCBI Taxonomy" id="4795"/>
    <lineage>
        <taxon>Eukaryota</taxon>
        <taxon>Sar</taxon>
        <taxon>Stramenopiles</taxon>
        <taxon>Oomycota</taxon>
        <taxon>Peronosporomycetes</taxon>
        <taxon>Peronosporales</taxon>
        <taxon>Peronosporaceae</taxon>
        <taxon>Phytophthora</taxon>
    </lineage>
</organism>
<proteinExistence type="predicted"/>
<protein>
    <submittedName>
        <fullName evidence="3">Uncharacterized protein</fullName>
    </submittedName>
</protein>
<accession>A0A225WC81</accession>
<keyword evidence="2" id="KW-0472">Membrane</keyword>